<keyword evidence="1" id="KW-0812">Transmembrane</keyword>
<keyword evidence="3" id="KW-1185">Reference proteome</keyword>
<dbReference type="AlphaFoldDB" id="A0A917E0T7"/>
<evidence type="ECO:0000256" key="1">
    <source>
        <dbReference type="SAM" id="Phobius"/>
    </source>
</evidence>
<evidence type="ECO:0000313" key="3">
    <source>
        <dbReference type="Proteomes" id="UP000612456"/>
    </source>
</evidence>
<dbReference type="RefSeq" id="WP_188997018.1">
    <property type="nucleotide sequence ID" value="NZ_BMHP01000004.1"/>
</dbReference>
<name>A0A917E0T7_9BACL</name>
<proteinExistence type="predicted"/>
<accession>A0A917E0T7</accession>
<dbReference type="Proteomes" id="UP000612456">
    <property type="component" value="Unassembled WGS sequence"/>
</dbReference>
<reference evidence="2" key="1">
    <citation type="journal article" date="2014" name="Int. J. Syst. Evol. Microbiol.">
        <title>Complete genome sequence of Corynebacterium casei LMG S-19264T (=DSM 44701T), isolated from a smear-ripened cheese.</title>
        <authorList>
            <consortium name="US DOE Joint Genome Institute (JGI-PGF)"/>
            <person name="Walter F."/>
            <person name="Albersmeier A."/>
            <person name="Kalinowski J."/>
            <person name="Ruckert C."/>
        </authorList>
    </citation>
    <scope>NUCLEOTIDE SEQUENCE</scope>
    <source>
        <strain evidence="2">CGMCC 1.15178</strain>
    </source>
</reference>
<evidence type="ECO:0000313" key="2">
    <source>
        <dbReference type="EMBL" id="GGD89181.1"/>
    </source>
</evidence>
<protein>
    <submittedName>
        <fullName evidence="2">Uncharacterized protein</fullName>
    </submittedName>
</protein>
<dbReference type="EMBL" id="BMHP01000004">
    <property type="protein sequence ID" value="GGD89181.1"/>
    <property type="molecule type" value="Genomic_DNA"/>
</dbReference>
<comment type="caution">
    <text evidence="2">The sequence shown here is derived from an EMBL/GenBank/DDBJ whole genome shotgun (WGS) entry which is preliminary data.</text>
</comment>
<keyword evidence="1" id="KW-0472">Membrane</keyword>
<gene>
    <name evidence="2" type="ORF">GCM10010911_54740</name>
</gene>
<keyword evidence="1" id="KW-1133">Transmembrane helix</keyword>
<reference evidence="2" key="2">
    <citation type="submission" date="2020-09" db="EMBL/GenBank/DDBJ databases">
        <authorList>
            <person name="Sun Q."/>
            <person name="Zhou Y."/>
        </authorList>
    </citation>
    <scope>NUCLEOTIDE SEQUENCE</scope>
    <source>
        <strain evidence="2">CGMCC 1.15178</strain>
    </source>
</reference>
<sequence length="129" mass="15333">MTLILVTILAFLFLLGLIMVGFLWYMKAVAGILIVRKHEELERITASNDIPEQWTARHNERIIKLHQQGNLEKSRKLQEAARRSYVRKLKRLAHYLRRTRLVDSEETRTYTLMQLDSVRMKWEEQSSHG</sequence>
<organism evidence="2 3">
    <name type="scientific">Paenibacillus nasutitermitis</name>
    <dbReference type="NCBI Taxonomy" id="1652958"/>
    <lineage>
        <taxon>Bacteria</taxon>
        <taxon>Bacillati</taxon>
        <taxon>Bacillota</taxon>
        <taxon>Bacilli</taxon>
        <taxon>Bacillales</taxon>
        <taxon>Paenibacillaceae</taxon>
        <taxon>Paenibacillus</taxon>
    </lineage>
</organism>
<feature type="transmembrane region" description="Helical" evidence="1">
    <location>
        <begin position="6"/>
        <end position="26"/>
    </location>
</feature>